<dbReference type="RefSeq" id="WP_083156546.1">
    <property type="nucleotide sequence ID" value="NZ_AP022560.1"/>
</dbReference>
<feature type="transmembrane region" description="Helical" evidence="2">
    <location>
        <begin position="167"/>
        <end position="187"/>
    </location>
</feature>
<keyword evidence="2" id="KW-0472">Membrane</keyword>
<name>A0AAD1M5C5_9MYCO</name>
<dbReference type="Proteomes" id="UP000466681">
    <property type="component" value="Chromosome"/>
</dbReference>
<evidence type="ECO:0000256" key="1">
    <source>
        <dbReference type="SAM" id="MobiDB-lite"/>
    </source>
</evidence>
<dbReference type="KEGG" id="mmor:MMOR_10150"/>
<feature type="transmembrane region" description="Helical" evidence="2">
    <location>
        <begin position="52"/>
        <end position="77"/>
    </location>
</feature>
<proteinExistence type="predicted"/>
<feature type="compositionally biased region" description="Low complexity" evidence="1">
    <location>
        <begin position="255"/>
        <end position="265"/>
    </location>
</feature>
<evidence type="ECO:0000256" key="2">
    <source>
        <dbReference type="SAM" id="Phobius"/>
    </source>
</evidence>
<feature type="transmembrane region" description="Helical" evidence="2">
    <location>
        <begin position="12"/>
        <end position="32"/>
    </location>
</feature>
<feature type="transmembrane region" description="Helical" evidence="2">
    <location>
        <begin position="89"/>
        <end position="111"/>
    </location>
</feature>
<gene>
    <name evidence="3" type="ORF">MMOR_10150</name>
</gene>
<evidence type="ECO:0008006" key="5">
    <source>
        <dbReference type="Google" id="ProtNLM"/>
    </source>
</evidence>
<keyword evidence="2" id="KW-1133">Transmembrane helix</keyword>
<sequence>MNFTSQRVCAYLGLVAAFCWIVGLVVFARWVPPVSPADTAEMVADRYASNVNSIRLGAIFVALGGVLYGAWTAAITVQMKRIEGRYSPMAYTQLAMGTAFTLVFIIPVVIWNAAAFRPYENIEITHRLNDLGWFMFLNPGLVVGLQGMAFAFAVLADKSRSPVFPRWLAYLNIFVMIDVQGAILNPFFKEGPFAWDGFFSWWVALPAFTIWMVTMSICLLRAIRNQEREFLAETGAENAPTTGGGPEAGPGEWQGAGPAALRAAK</sequence>
<feature type="transmembrane region" description="Helical" evidence="2">
    <location>
        <begin position="131"/>
        <end position="155"/>
    </location>
</feature>
<feature type="compositionally biased region" description="Gly residues" evidence="1">
    <location>
        <begin position="242"/>
        <end position="254"/>
    </location>
</feature>
<feature type="transmembrane region" description="Helical" evidence="2">
    <location>
        <begin position="199"/>
        <end position="220"/>
    </location>
</feature>
<feature type="region of interest" description="Disordered" evidence="1">
    <location>
        <begin position="235"/>
        <end position="265"/>
    </location>
</feature>
<keyword evidence="4" id="KW-1185">Reference proteome</keyword>
<accession>A0AAD1M5C5</accession>
<dbReference type="EMBL" id="AP022560">
    <property type="protein sequence ID" value="BBX00079.1"/>
    <property type="molecule type" value="Genomic_DNA"/>
</dbReference>
<evidence type="ECO:0000313" key="4">
    <source>
        <dbReference type="Proteomes" id="UP000466681"/>
    </source>
</evidence>
<reference evidence="3 4" key="1">
    <citation type="journal article" date="2019" name="Emerg. Microbes Infect.">
        <title>Comprehensive subspecies identification of 175 nontuberculous mycobacteria species based on 7547 genomic profiles.</title>
        <authorList>
            <person name="Matsumoto Y."/>
            <person name="Kinjo T."/>
            <person name="Motooka D."/>
            <person name="Nabeya D."/>
            <person name="Jung N."/>
            <person name="Uechi K."/>
            <person name="Horii T."/>
            <person name="Iida T."/>
            <person name="Fujita J."/>
            <person name="Nakamura S."/>
        </authorList>
    </citation>
    <scope>NUCLEOTIDE SEQUENCE [LARGE SCALE GENOMIC DNA]</scope>
    <source>
        <strain evidence="3 4">JCM 6375</strain>
    </source>
</reference>
<keyword evidence="2" id="KW-0812">Transmembrane</keyword>
<organism evidence="3 4">
    <name type="scientific">Mycolicibacterium moriokaense</name>
    <dbReference type="NCBI Taxonomy" id="39691"/>
    <lineage>
        <taxon>Bacteria</taxon>
        <taxon>Bacillati</taxon>
        <taxon>Actinomycetota</taxon>
        <taxon>Actinomycetes</taxon>
        <taxon>Mycobacteriales</taxon>
        <taxon>Mycobacteriaceae</taxon>
        <taxon>Mycolicibacterium</taxon>
    </lineage>
</organism>
<evidence type="ECO:0000313" key="3">
    <source>
        <dbReference type="EMBL" id="BBX00079.1"/>
    </source>
</evidence>
<protein>
    <recommendedName>
        <fullName evidence="5">DUF4386 domain-containing protein</fullName>
    </recommendedName>
</protein>
<dbReference type="AlphaFoldDB" id="A0AAD1M5C5"/>